<keyword evidence="10 14" id="KW-0472">Membrane</keyword>
<proteinExistence type="inferred from homology"/>
<feature type="transmembrane region" description="Helical" evidence="14">
    <location>
        <begin position="42"/>
        <end position="63"/>
    </location>
</feature>
<dbReference type="PANTHER" id="PTHR12646">
    <property type="entry name" value="NOT56 - RELATED"/>
    <property type="match status" value="1"/>
</dbReference>
<dbReference type="AlphaFoldDB" id="A0AAV5R8P0"/>
<dbReference type="EMBL" id="BTGB01000009">
    <property type="protein sequence ID" value="GMM47720.1"/>
    <property type="molecule type" value="Genomic_DNA"/>
</dbReference>
<name>A0AAV5R8P0_PICKL</name>
<protein>
    <recommendedName>
        <fullName evidence="4 14">Dol-P-Man:Man(5)GlcNAc(2)-PP-Dol alpha-1,3-mannosyltransferase</fullName>
        <ecNumber evidence="3 14">2.4.1.258</ecNumber>
    </recommendedName>
    <alternativeName>
        <fullName evidence="14">Dol-P-Man-dependent alpha(1-3)-mannosyltransferase</fullName>
    </alternativeName>
</protein>
<reference evidence="15 16" key="1">
    <citation type="journal article" date="2023" name="Elife">
        <title>Identification of key yeast species and microbe-microbe interactions impacting larval growth of Drosophila in the wild.</title>
        <authorList>
            <person name="Mure A."/>
            <person name="Sugiura Y."/>
            <person name="Maeda R."/>
            <person name="Honda K."/>
            <person name="Sakurai N."/>
            <person name="Takahashi Y."/>
            <person name="Watada M."/>
            <person name="Katoh T."/>
            <person name="Gotoh A."/>
            <person name="Gotoh Y."/>
            <person name="Taniguchi I."/>
            <person name="Nakamura K."/>
            <person name="Hayashi T."/>
            <person name="Katayama T."/>
            <person name="Uemura T."/>
            <person name="Hattori Y."/>
        </authorList>
    </citation>
    <scope>NUCLEOTIDE SEQUENCE [LARGE SCALE GENOMIC DNA]</scope>
    <source>
        <strain evidence="15 16">PK-24</strain>
    </source>
</reference>
<keyword evidence="16" id="KW-1185">Reference proteome</keyword>
<comment type="pathway">
    <text evidence="2 14">Protein modification; protein glycosylation.</text>
</comment>
<feature type="transmembrane region" description="Helical" evidence="14">
    <location>
        <begin position="221"/>
        <end position="254"/>
    </location>
</feature>
<feature type="transmembrane region" description="Helical" evidence="14">
    <location>
        <begin position="167"/>
        <end position="192"/>
    </location>
</feature>
<comment type="catalytic activity">
    <reaction evidence="12 14">
        <text>an alpha-D-Man-(1-&gt;2)-alpha-D-Man-(1-&gt;2)-alpha-D-Man-(1-&gt;3)-[alpha-D-Man-(1-&gt;6)]-beta-D-Man-(1-&gt;4)-beta-D-GlcNAc-(1-&gt;4)-alpha-D-GlcNAc-diphospho-di-trans,poly-cis-dolichol + a di-trans,poly-cis-dolichyl beta-D-mannosyl phosphate = an alpha-D-Man-(1-&gt;2)-alpha-D-Man-(1-&gt;2)-alpha-D-Man-(1-&gt;3)-[alpha-D-Man-(1-&gt;3)-alpha-D-Man-(1-&gt;6)]-beta-D-Man-(1-&gt;4)-beta-D-GlcNAc-(1-&gt;4)-alpha-D-GlcNAc-diphospho-di-trans,poly-cis-dolichol + a di-trans,poly-cis-dolichyl phosphate + H(+)</text>
        <dbReference type="Rhea" id="RHEA:29527"/>
        <dbReference type="Rhea" id="RHEA-COMP:19498"/>
        <dbReference type="Rhea" id="RHEA-COMP:19501"/>
        <dbReference type="Rhea" id="RHEA-COMP:19516"/>
        <dbReference type="Rhea" id="RHEA-COMP:19517"/>
        <dbReference type="ChEBI" id="CHEBI:15378"/>
        <dbReference type="ChEBI" id="CHEBI:57683"/>
        <dbReference type="ChEBI" id="CHEBI:58211"/>
        <dbReference type="ChEBI" id="CHEBI:132515"/>
        <dbReference type="ChEBI" id="CHEBI:132516"/>
        <dbReference type="EC" id="2.4.1.258"/>
    </reaction>
    <physiologicalReaction direction="left-to-right" evidence="12 14">
        <dbReference type="Rhea" id="RHEA:29528"/>
    </physiologicalReaction>
</comment>
<evidence type="ECO:0000256" key="3">
    <source>
        <dbReference type="ARBA" id="ARBA00011964"/>
    </source>
</evidence>
<evidence type="ECO:0000256" key="5">
    <source>
        <dbReference type="ARBA" id="ARBA00022676"/>
    </source>
</evidence>
<dbReference type="Proteomes" id="UP001378960">
    <property type="component" value="Unassembled WGS sequence"/>
</dbReference>
<comment type="subcellular location">
    <subcellularLocation>
        <location evidence="1 14">Endoplasmic reticulum membrane</location>
        <topology evidence="1 14">Multi-pass membrane protein</topology>
    </subcellularLocation>
</comment>
<gene>
    <name evidence="15" type="ORF">DAPK24_043180</name>
</gene>
<dbReference type="GO" id="GO:0052925">
    <property type="term" value="F:dol-P-Man:Man(5)GlcNAc(2)-PP-Dol alpha-1,3-mannosyltransferase activity"/>
    <property type="evidence" value="ECO:0007669"/>
    <property type="project" value="UniProtKB-EC"/>
</dbReference>
<evidence type="ECO:0000256" key="14">
    <source>
        <dbReference type="RuleBase" id="RU364047"/>
    </source>
</evidence>
<keyword evidence="9 14" id="KW-1133">Transmembrane helix</keyword>
<feature type="transmembrane region" description="Helical" evidence="14">
    <location>
        <begin position="452"/>
        <end position="472"/>
    </location>
</feature>
<evidence type="ECO:0000256" key="9">
    <source>
        <dbReference type="ARBA" id="ARBA00022989"/>
    </source>
</evidence>
<feature type="transmembrane region" description="Helical" evidence="14">
    <location>
        <begin position="383"/>
        <end position="408"/>
    </location>
</feature>
<evidence type="ECO:0000256" key="6">
    <source>
        <dbReference type="ARBA" id="ARBA00022679"/>
    </source>
</evidence>
<evidence type="ECO:0000256" key="1">
    <source>
        <dbReference type="ARBA" id="ARBA00004477"/>
    </source>
</evidence>
<comment type="similarity">
    <text evidence="13">Belongs to the glycosyltransferase ALG3 family.</text>
</comment>
<evidence type="ECO:0000313" key="16">
    <source>
        <dbReference type="Proteomes" id="UP001378960"/>
    </source>
</evidence>
<dbReference type="InterPro" id="IPR007873">
    <property type="entry name" value="Glycosyltransferase_ALG3"/>
</dbReference>
<comment type="caution">
    <text evidence="15">The sequence shown here is derived from an EMBL/GenBank/DDBJ whole genome shotgun (WGS) entry which is preliminary data.</text>
</comment>
<evidence type="ECO:0000256" key="13">
    <source>
        <dbReference type="ARBA" id="ARBA00093457"/>
    </source>
</evidence>
<accession>A0AAV5R8P0</accession>
<keyword evidence="5 14" id="KW-0328">Glycosyltransferase</keyword>
<comment type="function">
    <text evidence="11 14">Dol-P-Man:Man(5)GlcNAc(2)-PP-Dol alpha-1,3-mannosyltransferase that operates in the biosynthetic pathway of dolichol-linked oligosaccharides, the glycan precursors employed in protein asparagine (N)-glycosylation. The assembly of dolichol-linked oligosaccharides begins on the cytosolic side of the endoplasmic reticulum membrane and finishes in its lumen. The sequential addition of sugars to dolichol pyrophosphate produces dolichol-linked oligosaccharides containing fourteen sugars, including two GlcNAcs, nine mannoses and three glucoses. Once assembled, the oligosaccharide is transferred from the lipid to nascent proteins by oligosaccharyltransferases. In the lumen of the endoplasmic reticulum, adds the first dolichyl beta-D-mannosyl phosphate derived mannose in an alpha-1,3 linkage to Man(5)GlcNAc(2)-PP-dolichol to produce Man(6)GlcNAc(2)-PP-dolichol.</text>
</comment>
<evidence type="ECO:0000256" key="10">
    <source>
        <dbReference type="ARBA" id="ARBA00023136"/>
    </source>
</evidence>
<evidence type="ECO:0000256" key="2">
    <source>
        <dbReference type="ARBA" id="ARBA00004922"/>
    </source>
</evidence>
<evidence type="ECO:0000256" key="4">
    <source>
        <dbReference type="ARBA" id="ARBA00015561"/>
    </source>
</evidence>
<dbReference type="GO" id="GO:0005789">
    <property type="term" value="C:endoplasmic reticulum membrane"/>
    <property type="evidence" value="ECO:0007669"/>
    <property type="project" value="UniProtKB-SubCell"/>
</dbReference>
<evidence type="ECO:0000313" key="15">
    <source>
        <dbReference type="EMBL" id="GMM47720.1"/>
    </source>
</evidence>
<sequence length="483" mass="56334">MSEKEATVDKPAEQFIEERNFIQKGYDFIIQLINSMLFDTSIVAPMFVLMFFLEAMLLELIIIKVPYTEIDYSTYMQQITQIERGELNYDNIKGDTGPIVYPGGYVFIYSWMKLLTDGMNNLVSGQEAFRLLYLMTFVLTFLIYIMIKGKHKVKPYVFYLLVISKRLHSIYVLRLFNDCFTTFFMLGTILLLQLASKYKQSSYDDKYDKNEKWEFNLHSKLLALLAIDCYCFGLSVKMNALLYLPGLFIILYFLNDENLIKFLSMIAFGILVMLGINYQFLLNGKEIRDSFLRNAFDFNREFMYKWSINWKFLSEDVFHNPIFQKTLLILHVFTLIIFTLNKWVSPKMTGKSVIDLIIKDGILKFYKNTINRNNFIIGPDGCYYVAMIMMMSNLIGVLFSRSLHYQFLSWYMHSLPFLFSQCGGASDSYLKVGTVAVLVFIHEFAWNVYPSAWYSSAIIVSVLSITVSGCFFTRETATKVKQV</sequence>
<dbReference type="Pfam" id="PF05208">
    <property type="entry name" value="ALG3"/>
    <property type="match status" value="1"/>
</dbReference>
<evidence type="ECO:0000256" key="8">
    <source>
        <dbReference type="ARBA" id="ARBA00022824"/>
    </source>
</evidence>
<dbReference type="PANTHER" id="PTHR12646:SF0">
    <property type="entry name" value="DOL-P-MAN:MAN(5)GLCNAC(2)-PP-DOL ALPHA-1,3-MANNOSYLTRANSFERASE"/>
    <property type="match status" value="1"/>
</dbReference>
<feature type="transmembrane region" description="Helical" evidence="14">
    <location>
        <begin position="260"/>
        <end position="281"/>
    </location>
</feature>
<dbReference type="EC" id="2.4.1.258" evidence="3 14"/>
<feature type="transmembrane region" description="Helical" evidence="14">
    <location>
        <begin position="128"/>
        <end position="147"/>
    </location>
</feature>
<feature type="transmembrane region" description="Helical" evidence="14">
    <location>
        <begin position="327"/>
        <end position="344"/>
    </location>
</feature>
<organism evidence="15 16">
    <name type="scientific">Pichia kluyveri</name>
    <name type="common">Yeast</name>
    <dbReference type="NCBI Taxonomy" id="36015"/>
    <lineage>
        <taxon>Eukaryota</taxon>
        <taxon>Fungi</taxon>
        <taxon>Dikarya</taxon>
        <taxon>Ascomycota</taxon>
        <taxon>Saccharomycotina</taxon>
        <taxon>Pichiomycetes</taxon>
        <taxon>Pichiales</taxon>
        <taxon>Pichiaceae</taxon>
        <taxon>Pichia</taxon>
    </lineage>
</organism>
<evidence type="ECO:0000256" key="11">
    <source>
        <dbReference type="ARBA" id="ARBA00044743"/>
    </source>
</evidence>
<keyword evidence="6 14" id="KW-0808">Transferase</keyword>
<keyword evidence="8 14" id="KW-0256">Endoplasmic reticulum</keyword>
<evidence type="ECO:0000256" key="12">
    <source>
        <dbReference type="ARBA" id="ARBA00049506"/>
    </source>
</evidence>
<evidence type="ECO:0000256" key="7">
    <source>
        <dbReference type="ARBA" id="ARBA00022692"/>
    </source>
</evidence>
<keyword evidence="7 14" id="KW-0812">Transmembrane</keyword>